<reference evidence="2 3" key="1">
    <citation type="submission" date="2020-08" db="EMBL/GenBank/DDBJ databases">
        <title>A Genomic Blueprint of the Chicken Gut Microbiome.</title>
        <authorList>
            <person name="Gilroy R."/>
            <person name="Ravi A."/>
            <person name="Getino M."/>
            <person name="Pursley I."/>
            <person name="Horton D.L."/>
            <person name="Alikhan N.-F."/>
            <person name="Baker D."/>
            <person name="Gharbi K."/>
            <person name="Hall N."/>
            <person name="Watson M."/>
            <person name="Adriaenssens E.M."/>
            <person name="Foster-Nyarko E."/>
            <person name="Jarju S."/>
            <person name="Secka A."/>
            <person name="Antonio M."/>
            <person name="Oren A."/>
            <person name="Chaudhuri R."/>
            <person name="La Ragione R.M."/>
            <person name="Hildebrand F."/>
            <person name="Pallen M.J."/>
        </authorList>
    </citation>
    <scope>NUCLEOTIDE SEQUENCE [LARGE SCALE GENOMIC DNA]</scope>
    <source>
        <strain evidence="2 3">A46</strain>
    </source>
</reference>
<keyword evidence="1" id="KW-1133">Transmembrane helix</keyword>
<feature type="transmembrane region" description="Helical" evidence="1">
    <location>
        <begin position="20"/>
        <end position="39"/>
    </location>
</feature>
<feature type="transmembrane region" description="Helical" evidence="1">
    <location>
        <begin position="140"/>
        <end position="161"/>
    </location>
</feature>
<dbReference type="Proteomes" id="UP000619101">
    <property type="component" value="Unassembled WGS sequence"/>
</dbReference>
<sequence length="177" mass="20254">MNFHKLIIIGVLFQFFDINFGNFDIFPDFIGFIIIVYALSKVNAQYTNLGMFCATILAVMSIMGIVLPEMVVPSANLALQIVAILNGLLTILYLACIFSVSKEILRGEESMFPTLYISLQLIFLLFSSVGMHFPLEVYEILGLSSTVLLFFFYIYFIVFLWKRKNKESALFDEVMDY</sequence>
<evidence type="ECO:0000313" key="3">
    <source>
        <dbReference type="Proteomes" id="UP000619101"/>
    </source>
</evidence>
<proteinExistence type="predicted"/>
<feature type="transmembrane region" description="Helical" evidence="1">
    <location>
        <begin position="79"/>
        <end position="100"/>
    </location>
</feature>
<dbReference type="EMBL" id="JACSPZ010000002">
    <property type="protein sequence ID" value="MBD8036274.1"/>
    <property type="molecule type" value="Genomic_DNA"/>
</dbReference>
<dbReference type="RefSeq" id="WP_191699225.1">
    <property type="nucleotide sequence ID" value="NZ_JACSPZ010000002.1"/>
</dbReference>
<gene>
    <name evidence="2" type="ORF">H9635_05920</name>
</gene>
<evidence type="ECO:0000256" key="1">
    <source>
        <dbReference type="SAM" id="Phobius"/>
    </source>
</evidence>
<accession>A0ABR8XWF0</accession>
<feature type="transmembrane region" description="Helical" evidence="1">
    <location>
        <begin position="46"/>
        <end position="67"/>
    </location>
</feature>
<keyword evidence="1" id="KW-0472">Membrane</keyword>
<name>A0ABR8XWF0_9BACL</name>
<keyword evidence="3" id="KW-1185">Reference proteome</keyword>
<protein>
    <submittedName>
        <fullName evidence="2">Uncharacterized protein</fullName>
    </submittedName>
</protein>
<comment type="caution">
    <text evidence="2">The sequence shown here is derived from an EMBL/GenBank/DDBJ whole genome shotgun (WGS) entry which is preliminary data.</text>
</comment>
<organism evidence="2 3">
    <name type="scientific">Solibacillus faecavium</name>
    <dbReference type="NCBI Taxonomy" id="2762221"/>
    <lineage>
        <taxon>Bacteria</taxon>
        <taxon>Bacillati</taxon>
        <taxon>Bacillota</taxon>
        <taxon>Bacilli</taxon>
        <taxon>Bacillales</taxon>
        <taxon>Caryophanaceae</taxon>
        <taxon>Solibacillus</taxon>
    </lineage>
</organism>
<evidence type="ECO:0000313" key="2">
    <source>
        <dbReference type="EMBL" id="MBD8036274.1"/>
    </source>
</evidence>
<keyword evidence="1" id="KW-0812">Transmembrane</keyword>
<feature type="transmembrane region" description="Helical" evidence="1">
    <location>
        <begin position="112"/>
        <end position="134"/>
    </location>
</feature>